<name>A0ABU6P747_9BACI</name>
<keyword evidence="2" id="KW-1185">Reference proteome</keyword>
<reference evidence="1 2" key="1">
    <citation type="submission" date="2023-03" db="EMBL/GenBank/DDBJ databases">
        <title>Bacillus Genome Sequencing.</title>
        <authorList>
            <person name="Dunlap C."/>
        </authorList>
    </citation>
    <scope>NUCLEOTIDE SEQUENCE [LARGE SCALE GENOMIC DNA]</scope>
    <source>
        <strain evidence="1 2">NRS-1717</strain>
    </source>
</reference>
<dbReference type="Proteomes" id="UP001342826">
    <property type="component" value="Unassembled WGS sequence"/>
</dbReference>
<evidence type="ECO:0000313" key="1">
    <source>
        <dbReference type="EMBL" id="MED4403991.1"/>
    </source>
</evidence>
<evidence type="ECO:0000313" key="2">
    <source>
        <dbReference type="Proteomes" id="UP001342826"/>
    </source>
</evidence>
<dbReference type="EMBL" id="JARTFS010000021">
    <property type="protein sequence ID" value="MED4403991.1"/>
    <property type="molecule type" value="Genomic_DNA"/>
</dbReference>
<organism evidence="1 2">
    <name type="scientific">Metabacillus fastidiosus</name>
    <dbReference type="NCBI Taxonomy" id="1458"/>
    <lineage>
        <taxon>Bacteria</taxon>
        <taxon>Bacillati</taxon>
        <taxon>Bacillota</taxon>
        <taxon>Bacilli</taxon>
        <taxon>Bacillales</taxon>
        <taxon>Bacillaceae</taxon>
        <taxon>Metabacillus</taxon>
    </lineage>
</organism>
<sequence>MKLRHFTILFFVILILSACNNSIDQKEDLGEIYSIALNSIMEQDKELDNGMKFIAIDMSNFNELDEQDKKEILNFFKEKYKIEVMDATFEELKEKGFYNSDTMSLDGILLSLEKVEFKFNNNVFFEGSKYSSALGTVGVEVMVHYKDDNWKVKEAKMTWVS</sequence>
<dbReference type="RefSeq" id="WP_066235419.1">
    <property type="nucleotide sequence ID" value="NZ_JARTFQ010000003.1"/>
</dbReference>
<comment type="caution">
    <text evidence="1">The sequence shown here is derived from an EMBL/GenBank/DDBJ whole genome shotgun (WGS) entry which is preliminary data.</text>
</comment>
<gene>
    <name evidence="1" type="ORF">P9271_22130</name>
</gene>
<protein>
    <submittedName>
        <fullName evidence="1">Peptide ABC transporter substrate-binding protein</fullName>
    </submittedName>
</protein>
<proteinExistence type="predicted"/>
<dbReference type="GeneID" id="301143182"/>
<accession>A0ABU6P747</accession>
<dbReference type="PROSITE" id="PS51257">
    <property type="entry name" value="PROKAR_LIPOPROTEIN"/>
    <property type="match status" value="1"/>
</dbReference>